<feature type="repeat" description="ANK" evidence="3">
    <location>
        <begin position="333"/>
        <end position="365"/>
    </location>
</feature>
<proteinExistence type="predicted"/>
<dbReference type="PANTHER" id="PTHR24189">
    <property type="entry name" value="MYOTROPHIN"/>
    <property type="match status" value="1"/>
</dbReference>
<name>A0A1F5VP24_9BACT</name>
<accession>A0A1F5VP24</accession>
<keyword evidence="2 3" id="KW-0040">ANK repeat</keyword>
<feature type="repeat" description="ANK" evidence="3">
    <location>
        <begin position="233"/>
        <end position="265"/>
    </location>
</feature>
<dbReference type="STRING" id="1817863.A2Y62_04615"/>
<protein>
    <submittedName>
        <fullName evidence="4">Uncharacterized protein</fullName>
    </submittedName>
</protein>
<evidence type="ECO:0000313" key="4">
    <source>
        <dbReference type="EMBL" id="OGF65068.1"/>
    </source>
</evidence>
<dbReference type="PROSITE" id="PS50088">
    <property type="entry name" value="ANK_REPEAT"/>
    <property type="match status" value="8"/>
</dbReference>
<dbReference type="InterPro" id="IPR036770">
    <property type="entry name" value="Ankyrin_rpt-contain_sf"/>
</dbReference>
<dbReference type="PRINTS" id="PR01415">
    <property type="entry name" value="ANKYRIN"/>
</dbReference>
<gene>
    <name evidence="4" type="ORF">A2Y62_04615</name>
</gene>
<evidence type="ECO:0000256" key="1">
    <source>
        <dbReference type="ARBA" id="ARBA00022737"/>
    </source>
</evidence>
<feature type="repeat" description="ANK" evidence="3">
    <location>
        <begin position="299"/>
        <end position="331"/>
    </location>
</feature>
<feature type="repeat" description="ANK" evidence="3">
    <location>
        <begin position="266"/>
        <end position="298"/>
    </location>
</feature>
<feature type="repeat" description="ANK" evidence="3">
    <location>
        <begin position="131"/>
        <end position="163"/>
    </location>
</feature>
<dbReference type="Gene3D" id="1.25.40.20">
    <property type="entry name" value="Ankyrin repeat-containing domain"/>
    <property type="match status" value="4"/>
</dbReference>
<evidence type="ECO:0000256" key="3">
    <source>
        <dbReference type="PROSITE-ProRule" id="PRU00023"/>
    </source>
</evidence>
<dbReference type="SMART" id="SM00248">
    <property type="entry name" value="ANK"/>
    <property type="match status" value="11"/>
</dbReference>
<reference evidence="4 5" key="1">
    <citation type="journal article" date="2016" name="Nat. Commun.">
        <title>Thousands of microbial genomes shed light on interconnected biogeochemical processes in an aquifer system.</title>
        <authorList>
            <person name="Anantharaman K."/>
            <person name="Brown C.T."/>
            <person name="Hug L.A."/>
            <person name="Sharon I."/>
            <person name="Castelle C.J."/>
            <person name="Probst A.J."/>
            <person name="Thomas B.C."/>
            <person name="Singh A."/>
            <person name="Wilkins M.J."/>
            <person name="Karaoz U."/>
            <person name="Brodie E.L."/>
            <person name="Williams K.H."/>
            <person name="Hubbard S.S."/>
            <person name="Banfield J.F."/>
        </authorList>
    </citation>
    <scope>NUCLEOTIDE SEQUENCE [LARGE SCALE GENOMIC DNA]</scope>
</reference>
<dbReference type="InterPro" id="IPR050745">
    <property type="entry name" value="Multifunctional_regulatory"/>
</dbReference>
<dbReference type="Pfam" id="PF12796">
    <property type="entry name" value="Ank_2"/>
    <property type="match status" value="4"/>
</dbReference>
<dbReference type="EMBL" id="MFGW01000120">
    <property type="protein sequence ID" value="OGF65068.1"/>
    <property type="molecule type" value="Genomic_DNA"/>
</dbReference>
<dbReference type="InterPro" id="IPR002110">
    <property type="entry name" value="Ankyrin_rpt"/>
</dbReference>
<keyword evidence="1" id="KW-0677">Repeat</keyword>
<sequence>MIRMRKCFCDLTVSSAKITKALTTIKTVIVILSLVLLFQVKVIAVDTDAYQQAARDQLVRMNVTFSNEEFMKAVMDGKLHIVKLFLQAGISSDTSIHSERTVLIEAAAGGHTEIVRTLLKAGANVNKNDIHNWTALLEAAKRGYYMIAYELLNVGADINVKGDYGESTALMWAVKGGFSDIVELLLKNGASAHEKDVDGTSMIIASTMELPCKTRIVRMLIEAGANLNETGMSGETALMNAAGYGCTEIVMMLLKAGMDPNVTDNIQQTALMKAVVHERTEAVKILLEADAESNVQDNEGVTALMLAAKRGDIDIAMELLLHEADPDLKDTLTGRTALMVAALHGHDEFTELLLQRKAYVNEMDNEGWTALHWAVYKGSRYLFHLLEQHIGEALTYKSEQEYIIPVDEAKRLNIVKFLLTNGAEADARTKTLGIIPLMWASLCGNEQVVTLLIHSGAHVNAQTTDGMNARQFALLGNNQGIASLLADDNNETGAVKGRSIHEIIQKHRYSLLMEIARKIPWMKTSYHMRFDDFDDKRLEDLLIVPVLRNLTSSKEGNELLLQFILAHPEHKLRRMAQAINYELIQHKLDMAFWTFVANHLDNYYDTFASWAVKLPYEERLKLVDVWLEQLNKINPADIAIKNESQKTEREVFAYHLIQNATKALYGIYDARIISAYHRILDEAPASSLLAGAAWTLYRMGDPESYSYLKRYATALGLHQSSLLKIADERNAMDYARTAGLLDQQKIASLSTLRPDLARGIVRNLLNDPAWVDYIKENGTVENSSKFHSLFNAISAGASVFSDAEVLAWMKKAKNWDATDFMLIWIDILGKRDTTTGNEELMSIARYQCGAGTSQEERLCQMIRKNAARSLGKHLLGKKRNDVIKRLQLMKQRDRGELVQCIMGALDLFPRVILPCSFNRFKCEGCSPSNYFQHFNPDNEPVAGYLQQYEDKLLDWIIWAPSSTDLSYTYGFMKSKEAHSRFTSFLDRISEDAILFSWIYKRYPSVPLLKGLLPYFKEGSIMHDMILFMLSESGDKETFLQLKHRFEEEKSAHAEPRNFTIILERYAQDKDYEALRQKADDWISQLSTQKIWDSNSHNIKQYIIKIIALLLQQSPEKAMSLINQFDLNGDFFRTIIIEACRYSQTSHCEPALKLAARHYEMQNGLSMPQNPDPAEQRVWLNALQATNTEWCRDTIVQNADRIGPNVFNMLASMGDQRALTVTISRGKDRVNMITWLGALSLGGIDQVVRNPELQSERKIMELPAFDYDLEHYIFRKQVSPLSILNWSTEQKQTAQHALLESFKTYSAYERFALVHNIGATYAIWNDELIREALADSYAPVRLAMLQMLLHYPRPGLNKELENIAKTDPVPWCRRFAQEILLFRVELLSPDKGIFISF</sequence>
<feature type="repeat" description="ANK" evidence="3">
    <location>
        <begin position="98"/>
        <end position="130"/>
    </location>
</feature>
<organism evidence="4 5">
    <name type="scientific">Candidatus Fischerbacteria bacterium RBG_13_37_8</name>
    <dbReference type="NCBI Taxonomy" id="1817863"/>
    <lineage>
        <taxon>Bacteria</taxon>
        <taxon>Candidatus Fischeribacteriota</taxon>
    </lineage>
</organism>
<dbReference type="PANTHER" id="PTHR24189:SF71">
    <property type="entry name" value="ANKYRIN REPEAT DOMAIN 39"/>
    <property type="match status" value="1"/>
</dbReference>
<dbReference type="GO" id="GO:0005737">
    <property type="term" value="C:cytoplasm"/>
    <property type="evidence" value="ECO:0007669"/>
    <property type="project" value="TreeGrafter"/>
</dbReference>
<feature type="repeat" description="ANK" evidence="3">
    <location>
        <begin position="165"/>
        <end position="197"/>
    </location>
</feature>
<comment type="caution">
    <text evidence="4">The sequence shown here is derived from an EMBL/GenBank/DDBJ whole genome shotgun (WGS) entry which is preliminary data.</text>
</comment>
<evidence type="ECO:0000313" key="5">
    <source>
        <dbReference type="Proteomes" id="UP000178943"/>
    </source>
</evidence>
<feature type="repeat" description="ANK" evidence="3">
    <location>
        <begin position="432"/>
        <end position="464"/>
    </location>
</feature>
<dbReference type="SUPFAM" id="SSF48403">
    <property type="entry name" value="Ankyrin repeat"/>
    <property type="match status" value="2"/>
</dbReference>
<evidence type="ECO:0000256" key="2">
    <source>
        <dbReference type="ARBA" id="ARBA00023043"/>
    </source>
</evidence>
<dbReference type="Pfam" id="PF00023">
    <property type="entry name" value="Ank"/>
    <property type="match status" value="1"/>
</dbReference>
<dbReference type="PROSITE" id="PS50297">
    <property type="entry name" value="ANK_REP_REGION"/>
    <property type="match status" value="6"/>
</dbReference>
<dbReference type="Proteomes" id="UP000178943">
    <property type="component" value="Unassembled WGS sequence"/>
</dbReference>